<dbReference type="Pfam" id="PF18267">
    <property type="entry name" value="Rubredoxin_C"/>
    <property type="match status" value="1"/>
</dbReference>
<reference evidence="7 9" key="1">
    <citation type="journal article" date="2016" name="Front. Microbiol.">
        <title>Genome Sequence of the Piezophilic, Mesophilic Sulfate-Reducing Bacterium Desulfovibrio indicus J2T.</title>
        <authorList>
            <person name="Cao J."/>
            <person name="Maignien L."/>
            <person name="Shao Z."/>
            <person name="Alain K."/>
            <person name="Jebbar M."/>
        </authorList>
    </citation>
    <scope>NUCLEOTIDE SEQUENCE [LARGE SCALE GENOMIC DNA]</scope>
    <source>
        <strain evidence="7 9">J2</strain>
    </source>
</reference>
<dbReference type="InterPro" id="IPR050260">
    <property type="entry name" value="FAD-bd_OxRdtase"/>
</dbReference>
<dbReference type="Proteomes" id="UP000295506">
    <property type="component" value="Unassembled WGS sequence"/>
</dbReference>
<dbReference type="OrthoDB" id="9768666at2"/>
<evidence type="ECO:0000256" key="2">
    <source>
        <dbReference type="ARBA" id="ARBA00006442"/>
    </source>
</evidence>
<evidence type="ECO:0000313" key="7">
    <source>
        <dbReference type="EMBL" id="AMK11702.1"/>
    </source>
</evidence>
<dbReference type="EMBL" id="SOBK01000006">
    <property type="protein sequence ID" value="TDT88233.1"/>
    <property type="molecule type" value="Genomic_DNA"/>
</dbReference>
<dbReference type="Gene3D" id="3.50.50.60">
    <property type="entry name" value="FAD/NAD(P)-binding domain"/>
    <property type="match status" value="2"/>
</dbReference>
<dbReference type="Proteomes" id="UP000055611">
    <property type="component" value="Chromosome"/>
</dbReference>
<reference evidence="8 10" key="2">
    <citation type="submission" date="2019-03" db="EMBL/GenBank/DDBJ databases">
        <title>Genomic Encyclopedia of Type Strains, Phase IV (KMG-IV): sequencing the most valuable type-strain genomes for metagenomic binning, comparative biology and taxonomic classification.</title>
        <authorList>
            <person name="Goeker M."/>
        </authorList>
    </citation>
    <scope>NUCLEOTIDE SEQUENCE [LARGE SCALE GENOMIC DNA]</scope>
    <source>
        <strain evidence="8 10">DSM 101483</strain>
    </source>
</reference>
<dbReference type="AlphaFoldDB" id="A0A126QNZ4"/>
<dbReference type="SUPFAM" id="SSF51905">
    <property type="entry name" value="FAD/NAD(P)-binding domain"/>
    <property type="match status" value="2"/>
</dbReference>
<comment type="cofactor">
    <cofactor evidence="1">
        <name>FAD</name>
        <dbReference type="ChEBI" id="CHEBI:57692"/>
    </cofactor>
</comment>
<dbReference type="GO" id="GO:0016491">
    <property type="term" value="F:oxidoreductase activity"/>
    <property type="evidence" value="ECO:0007669"/>
    <property type="project" value="InterPro"/>
</dbReference>
<feature type="domain" description="FAD/NAD(P)-binding" evidence="5">
    <location>
        <begin position="1"/>
        <end position="298"/>
    </location>
</feature>
<feature type="domain" description="NADH-rubredoxin oxidoreductase C-terminal" evidence="6">
    <location>
        <begin position="320"/>
        <end position="387"/>
    </location>
</feature>
<dbReference type="InterPro" id="IPR041575">
    <property type="entry name" value="Rubredoxin_C"/>
</dbReference>
<evidence type="ECO:0000259" key="6">
    <source>
        <dbReference type="Pfam" id="PF18267"/>
    </source>
</evidence>
<evidence type="ECO:0000313" key="8">
    <source>
        <dbReference type="EMBL" id="TDT88233.1"/>
    </source>
</evidence>
<evidence type="ECO:0000256" key="3">
    <source>
        <dbReference type="ARBA" id="ARBA00022630"/>
    </source>
</evidence>
<keyword evidence="4" id="KW-0274">FAD</keyword>
<dbReference type="PANTHER" id="PTHR43429">
    <property type="entry name" value="PYRIDINE NUCLEOTIDE-DISULFIDE OXIDOREDUCTASE DOMAIN-CONTAINING"/>
    <property type="match status" value="1"/>
</dbReference>
<keyword evidence="9" id="KW-1185">Reference proteome</keyword>
<gene>
    <name evidence="7" type="ORF">AWY79_11545</name>
    <name evidence="8" type="ORF">EDC59_10645</name>
</gene>
<keyword evidence="3" id="KW-0285">Flavoprotein</keyword>
<dbReference type="RefSeq" id="WP_066803914.1">
    <property type="nucleotide sequence ID" value="NZ_CP014206.1"/>
</dbReference>
<name>A0A126QNZ4_9BACT</name>
<dbReference type="InterPro" id="IPR016156">
    <property type="entry name" value="FAD/NAD-linked_Rdtase_dimer_sf"/>
</dbReference>
<evidence type="ECO:0000256" key="1">
    <source>
        <dbReference type="ARBA" id="ARBA00001974"/>
    </source>
</evidence>
<dbReference type="PRINTS" id="PR00368">
    <property type="entry name" value="FADPNR"/>
</dbReference>
<evidence type="ECO:0000256" key="4">
    <source>
        <dbReference type="ARBA" id="ARBA00022827"/>
    </source>
</evidence>
<evidence type="ECO:0000313" key="9">
    <source>
        <dbReference type="Proteomes" id="UP000055611"/>
    </source>
</evidence>
<dbReference type="Pfam" id="PF07992">
    <property type="entry name" value="Pyr_redox_2"/>
    <property type="match status" value="1"/>
</dbReference>
<dbReference type="Gene3D" id="3.30.390.30">
    <property type="match status" value="1"/>
</dbReference>
<dbReference type="PANTHER" id="PTHR43429:SF3">
    <property type="entry name" value="NITRITE REDUCTASE [NAD(P)H]"/>
    <property type="match status" value="1"/>
</dbReference>
<protein>
    <submittedName>
        <fullName evidence="8">Pyridine nucleotide-disulfide oxidoreductase</fullName>
    </submittedName>
</protein>
<dbReference type="InterPro" id="IPR036188">
    <property type="entry name" value="FAD/NAD-bd_sf"/>
</dbReference>
<evidence type="ECO:0000259" key="5">
    <source>
        <dbReference type="Pfam" id="PF07992"/>
    </source>
</evidence>
<dbReference type="EMBL" id="CP014206">
    <property type="protein sequence ID" value="AMK11702.1"/>
    <property type="molecule type" value="Genomic_DNA"/>
</dbReference>
<evidence type="ECO:0000313" key="10">
    <source>
        <dbReference type="Proteomes" id="UP000295506"/>
    </source>
</evidence>
<sequence length="420" mass="45308">MDYVIVGNGVSAIGAIEGIRQHDKSGSITVISDEAVPTYGRPLISYYLSDKIKFETLPFRPEEFYEKNGVVMRLGSRVLSLDTGNKVLTLDCGDTVKYDKLLLATGGTPVRPSLPGIEGPGVHNFTTVAHAETLKELVDKVKKVVVIGAGLIALKAAEGFAEKGVEVTIVVRSRIMRTYFDETAGELIVNHLEKNGIRFLQGTGTKQIVRYDDGTIKGVDTDAGLVEADVVIVAAGVRPNMGLAAQAGLTTNQGIRVNDYMATSDADIFAAGDVAEAKDLLTGEYTVRPIWPNAYTQGRYAGLNMAGAESPYTGGLSMNSITYYGLPTISVGETNLADDEAYETAVYLDRDRSVYRKLIFKDNVLAGCILIGEIDAAGFYTSFIKNGFELDAEGKERLMEGDPSPALWPDSFIEAMMNNP</sequence>
<proteinExistence type="inferred from homology"/>
<dbReference type="InterPro" id="IPR023753">
    <property type="entry name" value="FAD/NAD-binding_dom"/>
</dbReference>
<organism evidence="8 10">
    <name type="scientific">Pseudodesulfovibrio indicus</name>
    <dbReference type="NCBI Taxonomy" id="1716143"/>
    <lineage>
        <taxon>Bacteria</taxon>
        <taxon>Pseudomonadati</taxon>
        <taxon>Thermodesulfobacteriota</taxon>
        <taxon>Desulfovibrionia</taxon>
        <taxon>Desulfovibrionales</taxon>
        <taxon>Desulfovibrionaceae</taxon>
    </lineage>
</organism>
<dbReference type="PRINTS" id="PR00411">
    <property type="entry name" value="PNDRDTASEI"/>
</dbReference>
<dbReference type="KEGG" id="dej:AWY79_11545"/>
<accession>A0A126QNZ4</accession>
<comment type="similarity">
    <text evidence="2">Belongs to the FAD-dependent oxidoreductase family.</text>
</comment>